<evidence type="ECO:0000256" key="4">
    <source>
        <dbReference type="ARBA" id="ARBA00047942"/>
    </source>
</evidence>
<dbReference type="KEGG" id="lhb:D1010_15305"/>
<evidence type="ECO:0000313" key="11">
    <source>
        <dbReference type="Proteomes" id="UP000326779"/>
    </source>
</evidence>
<evidence type="ECO:0000313" key="10">
    <source>
        <dbReference type="EMBL" id="QFR24630.1"/>
    </source>
</evidence>
<dbReference type="GO" id="GO:0032259">
    <property type="term" value="P:methylation"/>
    <property type="evidence" value="ECO:0007669"/>
    <property type="project" value="UniProtKB-KW"/>
</dbReference>
<evidence type="ECO:0000259" key="6">
    <source>
        <dbReference type="Pfam" id="PF20465"/>
    </source>
</evidence>
<dbReference type="Gene3D" id="3.40.50.150">
    <property type="entry name" value="Vaccinia Virus protein VP39"/>
    <property type="match status" value="1"/>
</dbReference>
<dbReference type="PANTHER" id="PTHR33841:SF1">
    <property type="entry name" value="DNA METHYLTRANSFERASE A"/>
    <property type="match status" value="1"/>
</dbReference>
<dbReference type="InterPro" id="IPR046819">
    <property type="entry name" value="MmeI_hel"/>
</dbReference>
<gene>
    <name evidence="10" type="ORF">D1010_15305</name>
</gene>
<dbReference type="Proteomes" id="UP000326779">
    <property type="component" value="Chromosome"/>
</dbReference>
<evidence type="ECO:0000256" key="2">
    <source>
        <dbReference type="ARBA" id="ARBA00022603"/>
    </source>
</evidence>
<dbReference type="EC" id="2.1.1.72" evidence="1"/>
<dbReference type="PANTHER" id="PTHR33841">
    <property type="entry name" value="DNA METHYLTRANSFERASE YEEA-RELATED"/>
    <property type="match status" value="1"/>
</dbReference>
<feature type="domain" description="MmeI-like helicase spacer" evidence="6">
    <location>
        <begin position="188"/>
        <end position="260"/>
    </location>
</feature>
<dbReference type="REBASE" id="369884">
    <property type="entry name" value="LhaM1ORF15305P"/>
</dbReference>
<dbReference type="PROSITE" id="PS00092">
    <property type="entry name" value="N6_MTASE"/>
    <property type="match status" value="1"/>
</dbReference>
<accession>A0A5P8M7Y2</accession>
<dbReference type="Pfam" id="PF20464">
    <property type="entry name" value="MmeI_N"/>
    <property type="match status" value="1"/>
</dbReference>
<dbReference type="InterPro" id="IPR002052">
    <property type="entry name" value="DNA_methylase_N6_adenine_CS"/>
</dbReference>
<dbReference type="Pfam" id="PF20466">
    <property type="entry name" value="MmeI_TRD"/>
    <property type="match status" value="1"/>
</dbReference>
<dbReference type="GO" id="GO:0003676">
    <property type="term" value="F:nucleic acid binding"/>
    <property type="evidence" value="ECO:0007669"/>
    <property type="project" value="InterPro"/>
</dbReference>
<dbReference type="InterPro" id="IPR046816">
    <property type="entry name" value="MmeI_Mtase"/>
</dbReference>
<dbReference type="AlphaFoldDB" id="A0A5P8M7Y2"/>
<evidence type="ECO:0000259" key="7">
    <source>
        <dbReference type="Pfam" id="PF20466"/>
    </source>
</evidence>
<proteinExistence type="predicted"/>
<evidence type="ECO:0000259" key="5">
    <source>
        <dbReference type="Pfam" id="PF20464"/>
    </source>
</evidence>
<comment type="catalytic activity">
    <reaction evidence="4">
        <text>a 2'-deoxyadenosine in DNA + S-adenosyl-L-methionine = an N(6)-methyl-2'-deoxyadenosine in DNA + S-adenosyl-L-homocysteine + H(+)</text>
        <dbReference type="Rhea" id="RHEA:15197"/>
        <dbReference type="Rhea" id="RHEA-COMP:12418"/>
        <dbReference type="Rhea" id="RHEA-COMP:12419"/>
        <dbReference type="ChEBI" id="CHEBI:15378"/>
        <dbReference type="ChEBI" id="CHEBI:57856"/>
        <dbReference type="ChEBI" id="CHEBI:59789"/>
        <dbReference type="ChEBI" id="CHEBI:90615"/>
        <dbReference type="ChEBI" id="CHEBI:90616"/>
        <dbReference type="EC" id="2.1.1.72"/>
    </reaction>
</comment>
<evidence type="ECO:0000256" key="3">
    <source>
        <dbReference type="ARBA" id="ARBA00022679"/>
    </source>
</evidence>
<dbReference type="Pfam" id="PF20465">
    <property type="entry name" value="MmeI_hel"/>
    <property type="match status" value="1"/>
</dbReference>
<dbReference type="InterPro" id="IPR046820">
    <property type="entry name" value="MmeI_TRD"/>
</dbReference>
<dbReference type="InterPro" id="IPR050953">
    <property type="entry name" value="N4_N6_ade-DNA_methylase"/>
</dbReference>
<feature type="domain" description="MmeI-like N-terminal" evidence="5">
    <location>
        <begin position="9"/>
        <end position="179"/>
    </location>
</feature>
<organism evidence="10 11">
    <name type="scientific">Schleiferilactobacillus harbinensis</name>
    <dbReference type="NCBI Taxonomy" id="304207"/>
    <lineage>
        <taxon>Bacteria</taxon>
        <taxon>Bacillati</taxon>
        <taxon>Bacillota</taxon>
        <taxon>Bacilli</taxon>
        <taxon>Lactobacillales</taxon>
        <taxon>Lactobacillaceae</taxon>
        <taxon>Schleiferilactobacillus</taxon>
    </lineage>
</organism>
<feature type="domain" description="MmeI-like DNA-methyltransferase" evidence="9">
    <location>
        <begin position="354"/>
        <end position="621"/>
    </location>
</feature>
<dbReference type="SUPFAM" id="SSF53335">
    <property type="entry name" value="S-adenosyl-L-methionine-dependent methyltransferases"/>
    <property type="match status" value="1"/>
</dbReference>
<feature type="domain" description="MmeI-like target recognition" evidence="7">
    <location>
        <begin position="648"/>
        <end position="847"/>
    </location>
</feature>
<dbReference type="InterPro" id="IPR046817">
    <property type="entry name" value="MmeI_N"/>
</dbReference>
<evidence type="ECO:0000256" key="1">
    <source>
        <dbReference type="ARBA" id="ARBA00011900"/>
    </source>
</evidence>
<keyword evidence="3 10" id="KW-0808">Transferase</keyword>
<evidence type="ECO:0000259" key="9">
    <source>
        <dbReference type="Pfam" id="PF20473"/>
    </source>
</evidence>
<dbReference type="Pfam" id="PF20467">
    <property type="entry name" value="MmeI_C"/>
    <property type="match status" value="1"/>
</dbReference>
<protein>
    <recommendedName>
        <fullName evidence="1">site-specific DNA-methyltransferase (adenine-specific)</fullName>
        <ecNumber evidence="1">2.1.1.72</ecNumber>
    </recommendedName>
</protein>
<dbReference type="EMBL" id="CP045143">
    <property type="protein sequence ID" value="QFR24630.1"/>
    <property type="molecule type" value="Genomic_DNA"/>
</dbReference>
<dbReference type="InterPro" id="IPR046818">
    <property type="entry name" value="MmeI_C"/>
</dbReference>
<sequence>MNPDELHDRAIRFVATWLPIVRAGNVGEAQHSREFIADFYDVFGISRTNYRQGFEKRVLIGGSIKRIDSLLPKLLLIEMESQGVKLVENPASGYEQGVRYAYALSDDQKPQYVLACDFQHFYLRNPATDDVWTTTLDRFVKDLGIFNFLTGYEQQIQEHQVQVNKRAAESISRVYRTVLAAGVQPNAASLLMTRIVFALFADDTEIFSHNGVFEQFLENTKPDGSDLLVRLNDLFSTLNTPDSQWLSKKREFRYINGGLFAMDIAKYTTNLGLQFDSNVRQALIDASKMDWSKISPVIFGSMFEGALDTEKRHDLGAHFTSETNILKIIDDLFMNGLHAEFNDAKRRPRIGGARTRTLNALHNKIANLRLLDPACGSGNFLIVAYRELRRLEHDILEALLLDENREGIQTSLTFVQDNIKVDVNQFYGIEIQGYAVSIARVGMWLMDHLMNLEASQMFGELYIRIPLHAGANVVQANALTSDWAHLFSSYPDMRPLSINELDYVFGNPPFIGQTVMSKEQKADLKLACPDISKIGKVDYVAGWYFKTVSLMNQNPAIKGAFVSTNSIAQGEQSVIVCQQLFRKGVHFTFAHQTFKWDNNGAAVFAVIIGFSLHDATPCLLYTYPTLTSRPVKHSVSEINEYLYPMAPVWLQPSNANISGLPHMAFGTMPRDGGNFILTMDESTSLLSQYPQLKSYIRPFIGSRELLHNEQRFILYLKNAPIAIQKLRPIYERIQLVKKFRSESRANSTAQWQYRPTELVQDQTTNSDVLLLPRVSSGNREYLPITFEKFPTIGSDQMFQVEHGTLSLLSILESKIHMCWLETVGGRLKGDFRYSNTLVYNTFPVPKLSKEKIIQLTTSGTRILKARSRYANQGQSLADMYDVTLMPLDLRKAHQANDALVDSLYGLNKPTNLERFSALANLYLDQVKKES</sequence>
<name>A0A5P8M7Y2_9LACO</name>
<keyword evidence="2 10" id="KW-0489">Methyltransferase</keyword>
<feature type="domain" description="MmeI-like C-terminal" evidence="8">
    <location>
        <begin position="857"/>
        <end position="923"/>
    </location>
</feature>
<dbReference type="Pfam" id="PF20473">
    <property type="entry name" value="MmeI_Mtase"/>
    <property type="match status" value="1"/>
</dbReference>
<dbReference type="RefSeq" id="WP_152261459.1">
    <property type="nucleotide sequence ID" value="NZ_CP045143.1"/>
</dbReference>
<evidence type="ECO:0000259" key="8">
    <source>
        <dbReference type="Pfam" id="PF20467"/>
    </source>
</evidence>
<dbReference type="InterPro" id="IPR029063">
    <property type="entry name" value="SAM-dependent_MTases_sf"/>
</dbReference>
<dbReference type="GO" id="GO:0009007">
    <property type="term" value="F:site-specific DNA-methyltransferase (adenine-specific) activity"/>
    <property type="evidence" value="ECO:0007669"/>
    <property type="project" value="UniProtKB-EC"/>
</dbReference>
<dbReference type="PRINTS" id="PR00507">
    <property type="entry name" value="N12N6MTFRASE"/>
</dbReference>
<reference evidence="10 11" key="1">
    <citation type="submission" date="2019-10" db="EMBL/GenBank/DDBJ databases">
        <title>The completed genome of Lactobacillus harbinensis M1.</title>
        <authorList>
            <person name="Zheng Y."/>
        </authorList>
    </citation>
    <scope>NUCLEOTIDE SEQUENCE [LARGE SCALE GENOMIC DNA]</scope>
    <source>
        <strain evidence="10 11">M1</strain>
    </source>
</reference>